<evidence type="ECO:0000313" key="2">
    <source>
        <dbReference type="EMBL" id="TIX51599.1"/>
    </source>
</evidence>
<dbReference type="InterPro" id="IPR037401">
    <property type="entry name" value="SnoaL-like"/>
</dbReference>
<dbReference type="Gene3D" id="3.10.450.50">
    <property type="match status" value="1"/>
</dbReference>
<reference evidence="2 3" key="1">
    <citation type="submission" date="2019-04" db="EMBL/GenBank/DDBJ databases">
        <title>Altererythrobacter aquimixticola sp. nov., isolated from sediment of junction between the ocean and a freshwater spring.</title>
        <authorList>
            <person name="Yoon J.-H."/>
        </authorList>
    </citation>
    <scope>NUCLEOTIDE SEQUENCE [LARGE SCALE GENOMIC DNA]</scope>
    <source>
        <strain evidence="2 3">SSKS-13</strain>
    </source>
</reference>
<proteinExistence type="predicted"/>
<evidence type="ECO:0000259" key="1">
    <source>
        <dbReference type="Pfam" id="PF12680"/>
    </source>
</evidence>
<dbReference type="OrthoDB" id="7425019at2"/>
<name>A0A4T3F545_9SPHN</name>
<evidence type="ECO:0000313" key="3">
    <source>
        <dbReference type="Proteomes" id="UP000309389"/>
    </source>
</evidence>
<feature type="domain" description="SnoaL-like" evidence="1">
    <location>
        <begin position="13"/>
        <end position="110"/>
    </location>
</feature>
<keyword evidence="3" id="KW-1185">Reference proteome</keyword>
<dbReference type="Proteomes" id="UP000309389">
    <property type="component" value="Unassembled WGS sequence"/>
</dbReference>
<dbReference type="RefSeq" id="WP_136692385.1">
    <property type="nucleotide sequence ID" value="NZ_SSHH01000001.1"/>
</dbReference>
<dbReference type="InterPro" id="IPR032710">
    <property type="entry name" value="NTF2-like_dom_sf"/>
</dbReference>
<protein>
    <submittedName>
        <fullName evidence="2">Nuclear transport factor 2 family protein</fullName>
    </submittedName>
</protein>
<dbReference type="SUPFAM" id="SSF54427">
    <property type="entry name" value="NTF2-like"/>
    <property type="match status" value="1"/>
</dbReference>
<sequence>MFWHKRPPTEIAQEFVDACNARDTVAMARILADDVVFEDSRGGRIEGRDEMLRALAAVNQVAPDLRVEINRASNLGDTALLAGRSLTSNHTLVCDTQWRAVVRDGKLVEWQAFGHPAESSLVGLITSLGRAE</sequence>
<accession>A0A4T3F545</accession>
<dbReference type="AlphaFoldDB" id="A0A4T3F545"/>
<comment type="caution">
    <text evidence="2">The sequence shown here is derived from an EMBL/GenBank/DDBJ whole genome shotgun (WGS) entry which is preliminary data.</text>
</comment>
<gene>
    <name evidence="2" type="ORF">E5222_03865</name>
</gene>
<dbReference type="EMBL" id="SSHH01000001">
    <property type="protein sequence ID" value="TIX51599.1"/>
    <property type="molecule type" value="Genomic_DNA"/>
</dbReference>
<organism evidence="2 3">
    <name type="scientific">Alteraurantiacibacter aquimixticola</name>
    <dbReference type="NCBI Taxonomy" id="2489173"/>
    <lineage>
        <taxon>Bacteria</taxon>
        <taxon>Pseudomonadati</taxon>
        <taxon>Pseudomonadota</taxon>
        <taxon>Alphaproteobacteria</taxon>
        <taxon>Sphingomonadales</taxon>
        <taxon>Erythrobacteraceae</taxon>
        <taxon>Alteraurantiacibacter</taxon>
    </lineage>
</organism>
<dbReference type="Pfam" id="PF12680">
    <property type="entry name" value="SnoaL_2"/>
    <property type="match status" value="1"/>
</dbReference>